<feature type="non-terminal residue" evidence="2">
    <location>
        <position position="1"/>
    </location>
</feature>
<dbReference type="Proteomes" id="UP000265520">
    <property type="component" value="Unassembled WGS sequence"/>
</dbReference>
<dbReference type="EMBL" id="LXQA010804389">
    <property type="protein sequence ID" value="MCI71808.1"/>
    <property type="molecule type" value="Genomic_DNA"/>
</dbReference>
<name>A0A392UFP4_9FABA</name>
<keyword evidence="3" id="KW-1185">Reference proteome</keyword>
<dbReference type="AlphaFoldDB" id="A0A392UFP4"/>
<evidence type="ECO:0000313" key="2">
    <source>
        <dbReference type="EMBL" id="MCI71808.1"/>
    </source>
</evidence>
<sequence>NANVNSSMGSTTPASTISTIGGNGSSAMTGMTMASSTLSPSTSNPVGKD</sequence>
<evidence type="ECO:0000313" key="3">
    <source>
        <dbReference type="Proteomes" id="UP000265520"/>
    </source>
</evidence>
<proteinExistence type="predicted"/>
<feature type="region of interest" description="Disordered" evidence="1">
    <location>
        <begin position="1"/>
        <end position="49"/>
    </location>
</feature>
<accession>A0A392UFP4</accession>
<feature type="compositionally biased region" description="Polar residues" evidence="1">
    <location>
        <begin position="1"/>
        <end position="14"/>
    </location>
</feature>
<evidence type="ECO:0000256" key="1">
    <source>
        <dbReference type="SAM" id="MobiDB-lite"/>
    </source>
</evidence>
<protein>
    <submittedName>
        <fullName evidence="2">Uncharacterized protein</fullName>
    </submittedName>
</protein>
<reference evidence="2 3" key="1">
    <citation type="journal article" date="2018" name="Front. Plant Sci.">
        <title>Red Clover (Trifolium pratense) and Zigzag Clover (T. medium) - A Picture of Genomic Similarities and Differences.</title>
        <authorList>
            <person name="Dluhosova J."/>
            <person name="Istvanek J."/>
            <person name="Nedelnik J."/>
            <person name="Repkova J."/>
        </authorList>
    </citation>
    <scope>NUCLEOTIDE SEQUENCE [LARGE SCALE GENOMIC DNA]</scope>
    <source>
        <strain evidence="3">cv. 10/8</strain>
        <tissue evidence="2">Leaf</tissue>
    </source>
</reference>
<feature type="compositionally biased region" description="Polar residues" evidence="1">
    <location>
        <begin position="38"/>
        <end position="49"/>
    </location>
</feature>
<organism evidence="2 3">
    <name type="scientific">Trifolium medium</name>
    <dbReference type="NCBI Taxonomy" id="97028"/>
    <lineage>
        <taxon>Eukaryota</taxon>
        <taxon>Viridiplantae</taxon>
        <taxon>Streptophyta</taxon>
        <taxon>Embryophyta</taxon>
        <taxon>Tracheophyta</taxon>
        <taxon>Spermatophyta</taxon>
        <taxon>Magnoliopsida</taxon>
        <taxon>eudicotyledons</taxon>
        <taxon>Gunneridae</taxon>
        <taxon>Pentapetalae</taxon>
        <taxon>rosids</taxon>
        <taxon>fabids</taxon>
        <taxon>Fabales</taxon>
        <taxon>Fabaceae</taxon>
        <taxon>Papilionoideae</taxon>
        <taxon>50 kb inversion clade</taxon>
        <taxon>NPAAA clade</taxon>
        <taxon>Hologalegina</taxon>
        <taxon>IRL clade</taxon>
        <taxon>Trifolieae</taxon>
        <taxon>Trifolium</taxon>
    </lineage>
</organism>
<feature type="compositionally biased region" description="Low complexity" evidence="1">
    <location>
        <begin position="15"/>
        <end position="37"/>
    </location>
</feature>
<comment type="caution">
    <text evidence="2">The sequence shown here is derived from an EMBL/GenBank/DDBJ whole genome shotgun (WGS) entry which is preliminary data.</text>
</comment>